<dbReference type="AlphaFoldDB" id="A0A370QF31"/>
<proteinExistence type="predicted"/>
<organism evidence="1 2">
    <name type="scientific">Marinirhabdus gelatinilytica</name>
    <dbReference type="NCBI Taxonomy" id="1703343"/>
    <lineage>
        <taxon>Bacteria</taxon>
        <taxon>Pseudomonadati</taxon>
        <taxon>Bacteroidota</taxon>
        <taxon>Flavobacteriia</taxon>
        <taxon>Flavobacteriales</taxon>
        <taxon>Flavobacteriaceae</taxon>
    </lineage>
</organism>
<evidence type="ECO:0000313" key="2">
    <source>
        <dbReference type="Proteomes" id="UP000255317"/>
    </source>
</evidence>
<gene>
    <name evidence="1" type="ORF">C8D94_102151</name>
</gene>
<comment type="caution">
    <text evidence="1">The sequence shown here is derived from an EMBL/GenBank/DDBJ whole genome shotgun (WGS) entry which is preliminary data.</text>
</comment>
<reference evidence="1 2" key="1">
    <citation type="submission" date="2018-07" db="EMBL/GenBank/DDBJ databases">
        <title>Genomic Encyclopedia of Type Strains, Phase IV (KMG-IV): sequencing the most valuable type-strain genomes for metagenomic binning, comparative biology and taxonomic classification.</title>
        <authorList>
            <person name="Goeker M."/>
        </authorList>
    </citation>
    <scope>NUCLEOTIDE SEQUENCE [LARGE SCALE GENOMIC DNA]</scope>
    <source>
        <strain evidence="1 2">DSM 101478</strain>
    </source>
</reference>
<sequence>MIELDKLLNDLSKRPTSFKSIKESLYGVHLSDDMIVETDETMVLIDYKFKRFIMKESEMPSTWIIDVDVKNQDGGILDYKVKNQKVLQQKMFELLIKISDVDGVLRKINS</sequence>
<protein>
    <submittedName>
        <fullName evidence="1">Uncharacterized protein</fullName>
    </submittedName>
</protein>
<dbReference type="EMBL" id="QRAO01000002">
    <property type="protein sequence ID" value="RDK86973.1"/>
    <property type="molecule type" value="Genomic_DNA"/>
</dbReference>
<evidence type="ECO:0000313" key="1">
    <source>
        <dbReference type="EMBL" id="RDK86973.1"/>
    </source>
</evidence>
<dbReference type="RefSeq" id="WP_115123190.1">
    <property type="nucleotide sequence ID" value="NZ_QRAO01000002.1"/>
</dbReference>
<keyword evidence="2" id="KW-1185">Reference proteome</keyword>
<accession>A0A370QF31</accession>
<name>A0A370QF31_9FLAO</name>
<dbReference type="Proteomes" id="UP000255317">
    <property type="component" value="Unassembled WGS sequence"/>
</dbReference>